<organism evidence="4 5">
    <name type="scientific">candidate division WWE3 bacterium</name>
    <dbReference type="NCBI Taxonomy" id="2053526"/>
    <lineage>
        <taxon>Bacteria</taxon>
        <taxon>Katanobacteria</taxon>
    </lineage>
</organism>
<evidence type="ECO:0000313" key="4">
    <source>
        <dbReference type="EMBL" id="MCA9389843.1"/>
    </source>
</evidence>
<dbReference type="NCBIfam" id="TIGR00536">
    <property type="entry name" value="hemK_fam"/>
    <property type="match status" value="1"/>
</dbReference>
<keyword evidence="1 4" id="KW-0489">Methyltransferase</keyword>
<reference evidence="4" key="2">
    <citation type="journal article" date="2021" name="Microbiome">
        <title>Successional dynamics and alternative stable states in a saline activated sludge microbial community over 9 years.</title>
        <authorList>
            <person name="Wang Y."/>
            <person name="Ye J."/>
            <person name="Ju F."/>
            <person name="Liu L."/>
            <person name="Boyd J.A."/>
            <person name="Deng Y."/>
            <person name="Parks D.H."/>
            <person name="Jiang X."/>
            <person name="Yin X."/>
            <person name="Woodcroft B.J."/>
            <person name="Tyson G.W."/>
            <person name="Hugenholtz P."/>
            <person name="Polz M.F."/>
            <person name="Zhang T."/>
        </authorList>
    </citation>
    <scope>NUCLEOTIDE SEQUENCE</scope>
    <source>
        <strain evidence="4">HKST-UBA01</strain>
    </source>
</reference>
<proteinExistence type="predicted"/>
<comment type="caution">
    <text evidence="4">The sequence shown here is derived from an EMBL/GenBank/DDBJ whole genome shotgun (WGS) entry which is preliminary data.</text>
</comment>
<dbReference type="GO" id="GO:0008276">
    <property type="term" value="F:protein methyltransferase activity"/>
    <property type="evidence" value="ECO:0007669"/>
    <property type="project" value="InterPro"/>
</dbReference>
<name>A0A955LG78_UNCKA</name>
<keyword evidence="3" id="KW-0949">S-adenosyl-L-methionine</keyword>
<reference evidence="4" key="1">
    <citation type="submission" date="2020-04" db="EMBL/GenBank/DDBJ databases">
        <authorList>
            <person name="Zhang T."/>
        </authorList>
    </citation>
    <scope>NUCLEOTIDE SEQUENCE</scope>
    <source>
        <strain evidence="4">HKST-UBA01</strain>
    </source>
</reference>
<dbReference type="AlphaFoldDB" id="A0A955LG78"/>
<keyword evidence="2" id="KW-0808">Transferase</keyword>
<dbReference type="InterPro" id="IPR029063">
    <property type="entry name" value="SAM-dependent_MTases_sf"/>
</dbReference>
<sequence length="245" mass="27516">MSERILSEFEIRHLQKHGISIDDIDHYAEMPVEYITGIAEFYGRDFFVSPATLIPREESEKMIDLVLQEVAVENKPLCIMDVGTGSGSIGLSIFLELLDRKIISRLILRDISSEALEIARENIQTLVPAELAKCITLEEKSLLENLSEVPDILVANLPYVPSGRIETLPEPVVDYEPLLALDGGEDGSHLINMLLSQLGDLSSKPRMIILEIDETHTIEKFAIPQIFTAQIITDTYGKNRFLILR</sequence>
<evidence type="ECO:0000256" key="1">
    <source>
        <dbReference type="ARBA" id="ARBA00022603"/>
    </source>
</evidence>
<dbReference type="InterPro" id="IPR050320">
    <property type="entry name" value="N5-glutamine_MTase"/>
</dbReference>
<gene>
    <name evidence="4" type="ORF">KC571_00400</name>
</gene>
<dbReference type="PANTHER" id="PTHR18895">
    <property type="entry name" value="HEMK METHYLTRANSFERASE"/>
    <property type="match status" value="1"/>
</dbReference>
<evidence type="ECO:0000256" key="2">
    <source>
        <dbReference type="ARBA" id="ARBA00022679"/>
    </source>
</evidence>
<dbReference type="Gene3D" id="3.40.50.150">
    <property type="entry name" value="Vaccinia Virus protein VP39"/>
    <property type="match status" value="1"/>
</dbReference>
<evidence type="ECO:0000256" key="3">
    <source>
        <dbReference type="ARBA" id="ARBA00022691"/>
    </source>
</evidence>
<dbReference type="SUPFAM" id="SSF53335">
    <property type="entry name" value="S-adenosyl-L-methionine-dependent methyltransferases"/>
    <property type="match status" value="1"/>
</dbReference>
<evidence type="ECO:0000313" key="5">
    <source>
        <dbReference type="Proteomes" id="UP000701698"/>
    </source>
</evidence>
<protein>
    <submittedName>
        <fullName evidence="4">Peptide chain release factor N(5)-glutamine methyltransferase</fullName>
    </submittedName>
</protein>
<dbReference type="PANTHER" id="PTHR18895:SF74">
    <property type="entry name" value="MTRF1L RELEASE FACTOR GLUTAMINE METHYLTRANSFERASE"/>
    <property type="match status" value="1"/>
</dbReference>
<dbReference type="EMBL" id="JAGQKX010000005">
    <property type="protein sequence ID" value="MCA9389843.1"/>
    <property type="molecule type" value="Genomic_DNA"/>
</dbReference>
<dbReference type="InterPro" id="IPR004556">
    <property type="entry name" value="HemK-like"/>
</dbReference>
<accession>A0A955LG78</accession>
<dbReference type="GO" id="GO:0032259">
    <property type="term" value="P:methylation"/>
    <property type="evidence" value="ECO:0007669"/>
    <property type="project" value="UniProtKB-KW"/>
</dbReference>
<dbReference type="Proteomes" id="UP000701698">
    <property type="component" value="Unassembled WGS sequence"/>
</dbReference>